<name>A0A0M2SJC5_9BACI</name>
<proteinExistence type="predicted"/>
<reference evidence="2 3" key="1">
    <citation type="submission" date="2015-04" db="EMBL/GenBank/DDBJ databases">
        <title>Taxonomic description and genome sequence of Bacillus campisalis sp. nov., a novel member of the genus Bacillus isolated from solar saltern.</title>
        <authorList>
            <person name="Mathan Kumar R."/>
            <person name="Kaur G."/>
            <person name="Kumar A."/>
            <person name="Singh N.K."/>
            <person name="Kaur N."/>
            <person name="Kumar N."/>
            <person name="Mayilraj S."/>
        </authorList>
    </citation>
    <scope>NUCLEOTIDE SEQUENCE [LARGE SCALE GENOMIC DNA]</scope>
    <source>
        <strain evidence="2 3">SA2-6</strain>
    </source>
</reference>
<dbReference type="AlphaFoldDB" id="A0A0M2SJC5"/>
<protein>
    <submittedName>
        <fullName evidence="2">Uncharacterized protein</fullName>
    </submittedName>
</protein>
<evidence type="ECO:0000313" key="3">
    <source>
        <dbReference type="Proteomes" id="UP000034166"/>
    </source>
</evidence>
<comment type="caution">
    <text evidence="2">The sequence shown here is derived from an EMBL/GenBank/DDBJ whole genome shotgun (WGS) entry which is preliminary data.</text>
</comment>
<organism evidence="2 3">
    <name type="scientific">Mesobacillus campisalis</name>
    <dbReference type="NCBI Taxonomy" id="1408103"/>
    <lineage>
        <taxon>Bacteria</taxon>
        <taxon>Bacillati</taxon>
        <taxon>Bacillota</taxon>
        <taxon>Bacilli</taxon>
        <taxon>Bacillales</taxon>
        <taxon>Bacillaceae</taxon>
        <taxon>Mesobacillus</taxon>
    </lineage>
</organism>
<accession>A0A0M2SJC5</accession>
<feature type="compositionally biased region" description="Basic and acidic residues" evidence="1">
    <location>
        <begin position="20"/>
        <end position="32"/>
    </location>
</feature>
<evidence type="ECO:0000256" key="1">
    <source>
        <dbReference type="SAM" id="MobiDB-lite"/>
    </source>
</evidence>
<keyword evidence="3" id="KW-1185">Reference proteome</keyword>
<dbReference type="Proteomes" id="UP000034166">
    <property type="component" value="Unassembled WGS sequence"/>
</dbReference>
<evidence type="ECO:0000313" key="2">
    <source>
        <dbReference type="EMBL" id="KKK34358.1"/>
    </source>
</evidence>
<feature type="region of interest" description="Disordered" evidence="1">
    <location>
        <begin position="1"/>
        <end position="35"/>
    </location>
</feature>
<gene>
    <name evidence="2" type="ORF">WQ57_22650</name>
</gene>
<dbReference type="EMBL" id="LAYY01000097">
    <property type="protein sequence ID" value="KKK34358.1"/>
    <property type="molecule type" value="Genomic_DNA"/>
</dbReference>
<sequence length="111" mass="12253">MQEPHLPQLKLLPAGTAYNNKKDEQHDDEGKASAKTADVSWIAASITISVSKHKGKPPLLFFALSMAITIKYESTVKVYGRMPIINVFPESIWVGGTDWHSQGCQNTLKSI</sequence>